<dbReference type="Proteomes" id="UP000467124">
    <property type="component" value="Unassembled WGS sequence"/>
</dbReference>
<evidence type="ECO:0000256" key="2">
    <source>
        <dbReference type="SAM" id="Phobius"/>
    </source>
</evidence>
<accession>A0A7K2IUC4</accession>
<proteinExistence type="predicted"/>
<evidence type="ECO:0000313" key="4">
    <source>
        <dbReference type="EMBL" id="MYR33543.1"/>
    </source>
</evidence>
<reference evidence="4 5" key="1">
    <citation type="journal article" date="2019" name="Nat. Commun.">
        <title>The antimicrobial potential of Streptomyces from insect microbiomes.</title>
        <authorList>
            <person name="Chevrette M.G."/>
            <person name="Carlson C.M."/>
            <person name="Ortega H.E."/>
            <person name="Thomas C."/>
            <person name="Ananiev G.E."/>
            <person name="Barns K.J."/>
            <person name="Book A.J."/>
            <person name="Cagnazzo J."/>
            <person name="Carlos C."/>
            <person name="Flanigan W."/>
            <person name="Grubbs K.J."/>
            <person name="Horn H.A."/>
            <person name="Hoffmann F.M."/>
            <person name="Klassen J.L."/>
            <person name="Knack J.J."/>
            <person name="Lewin G.R."/>
            <person name="McDonald B.R."/>
            <person name="Muller L."/>
            <person name="Melo W.G.P."/>
            <person name="Pinto-Tomas A.A."/>
            <person name="Schmitz A."/>
            <person name="Wendt-Pienkowski E."/>
            <person name="Wildman S."/>
            <person name="Zhao M."/>
            <person name="Zhang F."/>
            <person name="Bugni T.S."/>
            <person name="Andes D.R."/>
            <person name="Pupo M.T."/>
            <person name="Currie C.R."/>
        </authorList>
    </citation>
    <scope>NUCLEOTIDE SEQUENCE [LARGE SCALE GENOMIC DNA]</scope>
    <source>
        <strain evidence="4 5">SID5840</strain>
    </source>
</reference>
<comment type="caution">
    <text evidence="4">The sequence shown here is derived from an EMBL/GenBank/DDBJ whole genome shotgun (WGS) entry which is preliminary data.</text>
</comment>
<dbReference type="Proteomes" id="UP001585053">
    <property type="component" value="Unassembled WGS sequence"/>
</dbReference>
<organism evidence="4 5">
    <name type="scientific">Nocardiopsis alba</name>
    <dbReference type="NCBI Taxonomy" id="53437"/>
    <lineage>
        <taxon>Bacteria</taxon>
        <taxon>Bacillati</taxon>
        <taxon>Actinomycetota</taxon>
        <taxon>Actinomycetes</taxon>
        <taxon>Streptosporangiales</taxon>
        <taxon>Nocardiopsidaceae</taxon>
        <taxon>Nocardiopsis</taxon>
    </lineage>
</organism>
<keyword evidence="6" id="KW-1185">Reference proteome</keyword>
<dbReference type="EMBL" id="WWHY01000001">
    <property type="protein sequence ID" value="MYR33543.1"/>
    <property type="molecule type" value="Genomic_DNA"/>
</dbReference>
<dbReference type="GeneID" id="91390631"/>
<evidence type="ECO:0000256" key="1">
    <source>
        <dbReference type="SAM" id="MobiDB-lite"/>
    </source>
</evidence>
<feature type="transmembrane region" description="Helical" evidence="2">
    <location>
        <begin position="126"/>
        <end position="148"/>
    </location>
</feature>
<gene>
    <name evidence="4" type="ORF">GTW20_15055</name>
    <name evidence="3" type="ORF">VSQ78_18960</name>
</gene>
<keyword evidence="2" id="KW-0812">Transmembrane</keyword>
<protein>
    <submittedName>
        <fullName evidence="4">Uncharacterized protein</fullName>
    </submittedName>
</protein>
<keyword evidence="2" id="KW-0472">Membrane</keyword>
<evidence type="ECO:0000313" key="3">
    <source>
        <dbReference type="EMBL" id="MFB8769795.1"/>
    </source>
</evidence>
<name>A0A7K2IUC4_9ACTN</name>
<feature type="compositionally biased region" description="Low complexity" evidence="1">
    <location>
        <begin position="1"/>
        <end position="18"/>
    </location>
</feature>
<feature type="region of interest" description="Disordered" evidence="1">
    <location>
        <begin position="1"/>
        <end position="121"/>
    </location>
</feature>
<dbReference type="EMBL" id="JAYMRS010000007">
    <property type="protein sequence ID" value="MFB8769795.1"/>
    <property type="molecule type" value="Genomic_DNA"/>
</dbReference>
<feature type="compositionally biased region" description="Pro residues" evidence="1">
    <location>
        <begin position="19"/>
        <end position="46"/>
    </location>
</feature>
<dbReference type="AlphaFoldDB" id="A0A7K2IUC4"/>
<evidence type="ECO:0000313" key="5">
    <source>
        <dbReference type="Proteomes" id="UP000467124"/>
    </source>
</evidence>
<sequence>MPTGGHPAMGPGQPGAHPQGPPPGAPTPPPGAPAGVPRPPQGPPEPAAEQPVFPPDAMGATQNLNAVPAAPTGPKASARPLYRDEVPEDDGADTAQFDVQSMRDYDDYDDYYDDDRGAPRDKRKRNILLGSGFAVLLLLVGGGVFLIASGGLGSGGSGDAVNVSDEADDPGALDVEALFPEEVEVDGQGTFSRVAVEDTDDCATGTHGDYGQALTENDCRQLIRASYLSEDQNHAVTVGIAAMPRADEAEEAMNAQDLIAAEWFAGLPGEEGSPAERLGYSGGHGSSGQWGRYLVFSLAANSDGSGEEESEATELRDIGEGFVETAYESLADDRA</sequence>
<reference evidence="3 6" key="2">
    <citation type="submission" date="2024-01" db="EMBL/GenBank/DDBJ databases">
        <title>Genome mining of biosynthetic gene clusters to explore secondary metabolites of Streptomyces sp.</title>
        <authorList>
            <person name="Baig A."/>
            <person name="Ajitkumar Shintre N."/>
            <person name="Kumar H."/>
            <person name="Anbarasu A."/>
            <person name="Ramaiah S."/>
        </authorList>
    </citation>
    <scope>NUCLEOTIDE SEQUENCE [LARGE SCALE GENOMIC DNA]</scope>
    <source>
        <strain evidence="3 6">A01</strain>
    </source>
</reference>
<evidence type="ECO:0000313" key="6">
    <source>
        <dbReference type="Proteomes" id="UP001585053"/>
    </source>
</evidence>
<dbReference type="RefSeq" id="WP_085994760.1">
    <property type="nucleotide sequence ID" value="NZ_BAZE01000003.1"/>
</dbReference>
<keyword evidence="2" id="KW-1133">Transmembrane helix</keyword>